<dbReference type="Proteomes" id="UP000583127">
    <property type="component" value="Unassembled WGS sequence"/>
</dbReference>
<sequence>MKETDVPASPLTLGGESTLPRGKTNFSDIEMVEVEQQTIKQITWKLVPILFIAWFINYLDRASIGVAALQMNHDLGLGPEAFGFAAGIFYVGYIIFEVPSNIFMHRFGARLWLARILFMWGLVLIGTAFVRTPLQLDIARVLLGSVEAGLLPAIMYYLGLWFPAKHLGKPISVVYVACIVSLIVGGPLCSFLMSRFNDTGGFLGWRWMMLLEGALGAILGVIARFYLVDRPAEASWLSNIQRKWLVGEMAKTAGEAASHGTSSIREALTKPIVWAMGLLYFCTGIAFFGISTWMPQVINQMTQLPLIEIGFVSSFPFALGAIAMIVNAKHSDRTLERRWHLAGALAIGVIGMFGSGLVSGMPGLSYAFICLATIGLTGSLGVFWTIPPTFLAGAGAAGGMALINAISSLSGLLGPWLIGVMRSRSTDVTMTLYWMAISLVLATVLAALLPYPNPRHSAAAKSN</sequence>
<feature type="transmembrane region" description="Helical" evidence="6">
    <location>
        <begin position="111"/>
        <end position="130"/>
    </location>
</feature>
<name>A0A7X9ZYB5_9BURK</name>
<gene>
    <name evidence="8" type="ORF">HHL14_19175</name>
</gene>
<dbReference type="InterPro" id="IPR011701">
    <property type="entry name" value="MFS"/>
</dbReference>
<comment type="caution">
    <text evidence="8">The sequence shown here is derived from an EMBL/GenBank/DDBJ whole genome shotgun (WGS) entry which is preliminary data.</text>
</comment>
<feature type="transmembrane region" description="Helical" evidence="6">
    <location>
        <begin position="173"/>
        <end position="193"/>
    </location>
</feature>
<evidence type="ECO:0000256" key="4">
    <source>
        <dbReference type="ARBA" id="ARBA00022989"/>
    </source>
</evidence>
<evidence type="ECO:0000256" key="5">
    <source>
        <dbReference type="ARBA" id="ARBA00023136"/>
    </source>
</evidence>
<keyword evidence="9" id="KW-1185">Reference proteome</keyword>
<accession>A0A7X9ZYB5</accession>
<protein>
    <submittedName>
        <fullName evidence="8">MFS transporter</fullName>
    </submittedName>
</protein>
<feature type="transmembrane region" description="Helical" evidence="6">
    <location>
        <begin position="142"/>
        <end position="161"/>
    </location>
</feature>
<dbReference type="RefSeq" id="WP_169499189.1">
    <property type="nucleotide sequence ID" value="NZ_JABBFZ010000011.1"/>
</dbReference>
<evidence type="ECO:0000256" key="1">
    <source>
        <dbReference type="ARBA" id="ARBA00004141"/>
    </source>
</evidence>
<keyword evidence="2" id="KW-0813">Transport</keyword>
<evidence type="ECO:0000313" key="8">
    <source>
        <dbReference type="EMBL" id="NML32947.1"/>
    </source>
</evidence>
<dbReference type="InterPro" id="IPR020846">
    <property type="entry name" value="MFS_dom"/>
</dbReference>
<feature type="transmembrane region" description="Helical" evidence="6">
    <location>
        <begin position="306"/>
        <end position="327"/>
    </location>
</feature>
<dbReference type="Gene3D" id="1.20.1250.20">
    <property type="entry name" value="MFS general substrate transporter like domains"/>
    <property type="match status" value="2"/>
</dbReference>
<dbReference type="EMBL" id="JABBFZ010000011">
    <property type="protein sequence ID" value="NML32947.1"/>
    <property type="molecule type" value="Genomic_DNA"/>
</dbReference>
<dbReference type="InterPro" id="IPR036259">
    <property type="entry name" value="MFS_trans_sf"/>
</dbReference>
<feature type="transmembrane region" description="Helical" evidence="6">
    <location>
        <begin position="205"/>
        <end position="227"/>
    </location>
</feature>
<feature type="transmembrane region" description="Helical" evidence="6">
    <location>
        <begin position="81"/>
        <end position="99"/>
    </location>
</feature>
<evidence type="ECO:0000256" key="3">
    <source>
        <dbReference type="ARBA" id="ARBA00022692"/>
    </source>
</evidence>
<feature type="transmembrane region" description="Helical" evidence="6">
    <location>
        <begin position="272"/>
        <end position="294"/>
    </location>
</feature>
<reference evidence="8 9" key="1">
    <citation type="submission" date="2020-04" db="EMBL/GenBank/DDBJ databases">
        <title>Paraburkholderia sp. G-4-1-8 isolated from soil.</title>
        <authorList>
            <person name="Dahal R.H."/>
        </authorList>
    </citation>
    <scope>NUCLEOTIDE SEQUENCE [LARGE SCALE GENOMIC DNA]</scope>
    <source>
        <strain evidence="8 9">G-4-1-8</strain>
    </source>
</reference>
<dbReference type="SUPFAM" id="SSF103473">
    <property type="entry name" value="MFS general substrate transporter"/>
    <property type="match status" value="1"/>
</dbReference>
<dbReference type="Pfam" id="PF07690">
    <property type="entry name" value="MFS_1"/>
    <property type="match status" value="1"/>
</dbReference>
<dbReference type="FunFam" id="1.20.1250.20:FF:000018">
    <property type="entry name" value="MFS transporter permease"/>
    <property type="match status" value="1"/>
</dbReference>
<keyword evidence="3 6" id="KW-0812">Transmembrane</keyword>
<dbReference type="AlphaFoldDB" id="A0A7X9ZYB5"/>
<feature type="transmembrane region" description="Helical" evidence="6">
    <location>
        <begin position="46"/>
        <end position="69"/>
    </location>
</feature>
<dbReference type="PROSITE" id="PS50850">
    <property type="entry name" value="MFS"/>
    <property type="match status" value="1"/>
</dbReference>
<keyword evidence="4 6" id="KW-1133">Transmembrane helix</keyword>
<evidence type="ECO:0000259" key="7">
    <source>
        <dbReference type="PROSITE" id="PS50850"/>
    </source>
</evidence>
<feature type="transmembrane region" description="Helical" evidence="6">
    <location>
        <begin position="432"/>
        <end position="451"/>
    </location>
</feature>
<feature type="transmembrane region" description="Helical" evidence="6">
    <location>
        <begin position="339"/>
        <end position="358"/>
    </location>
</feature>
<dbReference type="CDD" id="cd17319">
    <property type="entry name" value="MFS_ExuT_GudP_like"/>
    <property type="match status" value="1"/>
</dbReference>
<evidence type="ECO:0000256" key="2">
    <source>
        <dbReference type="ARBA" id="ARBA00022448"/>
    </source>
</evidence>
<feature type="transmembrane region" description="Helical" evidence="6">
    <location>
        <begin position="364"/>
        <end position="383"/>
    </location>
</feature>
<dbReference type="GO" id="GO:0022857">
    <property type="term" value="F:transmembrane transporter activity"/>
    <property type="evidence" value="ECO:0007669"/>
    <property type="project" value="InterPro"/>
</dbReference>
<feature type="transmembrane region" description="Helical" evidence="6">
    <location>
        <begin position="390"/>
        <end position="412"/>
    </location>
</feature>
<proteinExistence type="predicted"/>
<dbReference type="PANTHER" id="PTHR43791:SF100">
    <property type="entry name" value="SUGAR TRANSPORTER"/>
    <property type="match status" value="1"/>
</dbReference>
<evidence type="ECO:0000313" key="9">
    <source>
        <dbReference type="Proteomes" id="UP000583127"/>
    </source>
</evidence>
<dbReference type="PANTHER" id="PTHR43791">
    <property type="entry name" value="PERMEASE-RELATED"/>
    <property type="match status" value="1"/>
</dbReference>
<evidence type="ECO:0000256" key="6">
    <source>
        <dbReference type="SAM" id="Phobius"/>
    </source>
</evidence>
<keyword evidence="5 6" id="KW-0472">Membrane</keyword>
<feature type="domain" description="Major facilitator superfamily (MFS) profile" evidence="7">
    <location>
        <begin position="46"/>
        <end position="455"/>
    </location>
</feature>
<comment type="subcellular location">
    <subcellularLocation>
        <location evidence="1">Membrane</location>
        <topology evidence="1">Multi-pass membrane protein</topology>
    </subcellularLocation>
</comment>
<organism evidence="8 9">
    <name type="scientific">Paraburkholderia antibiotica</name>
    <dbReference type="NCBI Taxonomy" id="2728839"/>
    <lineage>
        <taxon>Bacteria</taxon>
        <taxon>Pseudomonadati</taxon>
        <taxon>Pseudomonadota</taxon>
        <taxon>Betaproteobacteria</taxon>
        <taxon>Burkholderiales</taxon>
        <taxon>Burkholderiaceae</taxon>
        <taxon>Paraburkholderia</taxon>
    </lineage>
</organism>
<dbReference type="GO" id="GO:0005886">
    <property type="term" value="C:plasma membrane"/>
    <property type="evidence" value="ECO:0007669"/>
    <property type="project" value="TreeGrafter"/>
</dbReference>